<feature type="non-terminal residue" evidence="3">
    <location>
        <position position="262"/>
    </location>
</feature>
<dbReference type="PANTHER" id="PTHR32248">
    <property type="entry name" value="RNA POLYMERASE SIGMA-54 FACTOR"/>
    <property type="match status" value="1"/>
</dbReference>
<comment type="caution">
    <text evidence="3">The sequence shown here is derived from an EMBL/GenBank/DDBJ whole genome shotgun (WGS) entry which is preliminary data.</text>
</comment>
<dbReference type="EMBL" id="BARS01031336">
    <property type="protein sequence ID" value="GAG16982.1"/>
    <property type="molecule type" value="Genomic_DNA"/>
</dbReference>
<dbReference type="GO" id="GO:0016987">
    <property type="term" value="F:sigma factor activity"/>
    <property type="evidence" value="ECO:0007669"/>
    <property type="project" value="InterPro"/>
</dbReference>
<feature type="region of interest" description="Disordered" evidence="1">
    <location>
        <begin position="1"/>
        <end position="27"/>
    </location>
</feature>
<protein>
    <recommendedName>
        <fullName evidence="2">RNA polymerase sigma factor 54 core-binding domain-containing protein</fullName>
    </recommendedName>
</protein>
<accession>X0W0Y9</accession>
<dbReference type="GO" id="GO:0006352">
    <property type="term" value="P:DNA-templated transcription initiation"/>
    <property type="evidence" value="ECO:0007669"/>
    <property type="project" value="InterPro"/>
</dbReference>
<dbReference type="InterPro" id="IPR038709">
    <property type="entry name" value="RpoN_core-bd_sf"/>
</dbReference>
<dbReference type="AlphaFoldDB" id="X0W0Y9"/>
<gene>
    <name evidence="3" type="ORF">S01H1_48780</name>
</gene>
<reference evidence="3" key="1">
    <citation type="journal article" date="2014" name="Front. Microbiol.">
        <title>High frequency of phylogenetically diverse reductive dehalogenase-homologous genes in deep subseafloor sedimentary metagenomes.</title>
        <authorList>
            <person name="Kawai M."/>
            <person name="Futagami T."/>
            <person name="Toyoda A."/>
            <person name="Takaki Y."/>
            <person name="Nishi S."/>
            <person name="Hori S."/>
            <person name="Arai W."/>
            <person name="Tsubouchi T."/>
            <person name="Morono Y."/>
            <person name="Uchiyama I."/>
            <person name="Ito T."/>
            <person name="Fujiyama A."/>
            <person name="Inagaki F."/>
            <person name="Takami H."/>
        </authorList>
    </citation>
    <scope>NUCLEOTIDE SEQUENCE</scope>
    <source>
        <strain evidence="3">Expedition CK06-06</strain>
    </source>
</reference>
<evidence type="ECO:0000256" key="1">
    <source>
        <dbReference type="SAM" id="MobiDB-lite"/>
    </source>
</evidence>
<feature type="domain" description="RNA polymerase sigma factor 54 core-binding" evidence="2">
    <location>
        <begin position="70"/>
        <end position="260"/>
    </location>
</feature>
<evidence type="ECO:0000259" key="2">
    <source>
        <dbReference type="Pfam" id="PF04963"/>
    </source>
</evidence>
<sequence length="262" mass="29465">EQPPAREEESIDRGEEQMVVDSDDGNTRDFERLAEYVDAYGTEFVTGDAPFRPRPAGGERDRKMDAMANTPAPVQSLNEYLLEQWVFVEAGDEVKVAGRLIISYIDDDGYLRTPLEELPQKTRDPVTEAQLRDALKLVQTLDPIGVGARDLQECLTIQLSAESAAGMDVSLELELVSRFLRDIEMNRLPQIARKAGKTLEEIKEAIVNLSHLNPRPGTLIGQRTVPGIFPDVMVEFTDDGEMKVFAVDGRTPRLYISRLYRR</sequence>
<dbReference type="Pfam" id="PF04963">
    <property type="entry name" value="Sigma54_CBD"/>
    <property type="match status" value="1"/>
</dbReference>
<evidence type="ECO:0000313" key="3">
    <source>
        <dbReference type="EMBL" id="GAG16982.1"/>
    </source>
</evidence>
<dbReference type="Gene3D" id="1.10.10.1330">
    <property type="entry name" value="RNA polymerase sigma-54 factor, core-binding domain"/>
    <property type="match status" value="1"/>
</dbReference>
<organism evidence="3">
    <name type="scientific">marine sediment metagenome</name>
    <dbReference type="NCBI Taxonomy" id="412755"/>
    <lineage>
        <taxon>unclassified sequences</taxon>
        <taxon>metagenomes</taxon>
        <taxon>ecological metagenomes</taxon>
    </lineage>
</organism>
<feature type="compositionally biased region" description="Basic and acidic residues" evidence="1">
    <location>
        <begin position="1"/>
        <end position="16"/>
    </location>
</feature>
<dbReference type="GO" id="GO:0003677">
    <property type="term" value="F:DNA binding"/>
    <property type="evidence" value="ECO:0007669"/>
    <property type="project" value="InterPro"/>
</dbReference>
<feature type="non-terminal residue" evidence="3">
    <location>
        <position position="1"/>
    </location>
</feature>
<dbReference type="GO" id="GO:0001216">
    <property type="term" value="F:DNA-binding transcription activator activity"/>
    <property type="evidence" value="ECO:0007669"/>
    <property type="project" value="InterPro"/>
</dbReference>
<proteinExistence type="predicted"/>
<dbReference type="InterPro" id="IPR000394">
    <property type="entry name" value="RNA_pol_sigma_54"/>
</dbReference>
<dbReference type="PANTHER" id="PTHR32248:SF4">
    <property type="entry name" value="RNA POLYMERASE SIGMA-54 FACTOR"/>
    <property type="match status" value="1"/>
</dbReference>
<dbReference type="InterPro" id="IPR007046">
    <property type="entry name" value="RNA_pol_sigma_54_core-bd"/>
</dbReference>
<name>X0W0Y9_9ZZZZ</name>